<dbReference type="AlphaFoldDB" id="A0A844ZJC4"/>
<keyword evidence="3 8" id="KW-0812">Transmembrane</keyword>
<organism evidence="10 11">
    <name type="scientific">Alteraurantiacibacter aestuarii</name>
    <dbReference type="NCBI Taxonomy" id="650004"/>
    <lineage>
        <taxon>Bacteria</taxon>
        <taxon>Pseudomonadati</taxon>
        <taxon>Pseudomonadota</taxon>
        <taxon>Alphaproteobacteria</taxon>
        <taxon>Sphingomonadales</taxon>
        <taxon>Erythrobacteraceae</taxon>
        <taxon>Alteraurantiacibacter</taxon>
    </lineage>
</organism>
<dbReference type="CDD" id="cd07989">
    <property type="entry name" value="LPLAT_AGPAT-like"/>
    <property type="match status" value="1"/>
</dbReference>
<comment type="caution">
    <text evidence="10">The sequence shown here is derived from an EMBL/GenBank/DDBJ whole genome shotgun (WGS) entry which is preliminary data.</text>
</comment>
<evidence type="ECO:0000256" key="6">
    <source>
        <dbReference type="ARBA" id="ARBA00023136"/>
    </source>
</evidence>
<dbReference type="SUPFAM" id="SSF69593">
    <property type="entry name" value="Glycerol-3-phosphate (1)-acyltransferase"/>
    <property type="match status" value="1"/>
</dbReference>
<comment type="subcellular location">
    <subcellularLocation>
        <location evidence="1">Membrane</location>
    </subcellularLocation>
</comment>
<gene>
    <name evidence="10" type="ORF">GRI32_03900</name>
</gene>
<dbReference type="GO" id="GO:0016020">
    <property type="term" value="C:membrane"/>
    <property type="evidence" value="ECO:0007669"/>
    <property type="project" value="UniProtKB-SubCell"/>
</dbReference>
<evidence type="ECO:0000256" key="3">
    <source>
        <dbReference type="ARBA" id="ARBA00022692"/>
    </source>
</evidence>
<evidence type="ECO:0000313" key="11">
    <source>
        <dbReference type="Proteomes" id="UP000435243"/>
    </source>
</evidence>
<reference evidence="10 11" key="1">
    <citation type="submission" date="2019-12" db="EMBL/GenBank/DDBJ databases">
        <title>Genomic-based taxomic classification of the family Erythrobacteraceae.</title>
        <authorList>
            <person name="Xu L."/>
        </authorList>
    </citation>
    <scope>NUCLEOTIDE SEQUENCE [LARGE SCALE GENOMIC DNA]</scope>
    <source>
        <strain evidence="10 11">JCM 16339</strain>
    </source>
</reference>
<evidence type="ECO:0000313" key="10">
    <source>
        <dbReference type="EMBL" id="MXO87878.1"/>
    </source>
</evidence>
<evidence type="ECO:0000256" key="1">
    <source>
        <dbReference type="ARBA" id="ARBA00004370"/>
    </source>
</evidence>
<dbReference type="GO" id="GO:0006629">
    <property type="term" value="P:lipid metabolic process"/>
    <property type="evidence" value="ECO:0007669"/>
    <property type="project" value="UniProtKB-KW"/>
</dbReference>
<keyword evidence="4 8" id="KW-1133">Transmembrane helix</keyword>
<keyword evidence="2 10" id="KW-0808">Transferase</keyword>
<keyword evidence="5" id="KW-0443">Lipid metabolism</keyword>
<evidence type="ECO:0000256" key="5">
    <source>
        <dbReference type="ARBA" id="ARBA00023098"/>
    </source>
</evidence>
<dbReference type="PANTHER" id="PTHR23063:SF52">
    <property type="entry name" value="LYSOPHOSPHATIDYLCHOLINE ACYLTRANSFERASE"/>
    <property type="match status" value="1"/>
</dbReference>
<dbReference type="EMBL" id="WTYY01000002">
    <property type="protein sequence ID" value="MXO87878.1"/>
    <property type="molecule type" value="Genomic_DNA"/>
</dbReference>
<dbReference type="Pfam" id="PF01553">
    <property type="entry name" value="Acyltransferase"/>
    <property type="match status" value="1"/>
</dbReference>
<dbReference type="GO" id="GO:0016746">
    <property type="term" value="F:acyltransferase activity"/>
    <property type="evidence" value="ECO:0007669"/>
    <property type="project" value="UniProtKB-KW"/>
</dbReference>
<dbReference type="OrthoDB" id="9806880at2"/>
<dbReference type="InterPro" id="IPR002123">
    <property type="entry name" value="Plipid/glycerol_acylTrfase"/>
</dbReference>
<keyword evidence="11" id="KW-1185">Reference proteome</keyword>
<accession>A0A844ZJC4</accession>
<feature type="transmembrane region" description="Helical" evidence="8">
    <location>
        <begin position="12"/>
        <end position="33"/>
    </location>
</feature>
<evidence type="ECO:0000256" key="2">
    <source>
        <dbReference type="ARBA" id="ARBA00022679"/>
    </source>
</evidence>
<feature type="domain" description="Phospholipid/glycerol acyltransferase" evidence="9">
    <location>
        <begin position="69"/>
        <end position="182"/>
    </location>
</feature>
<keyword evidence="7 10" id="KW-0012">Acyltransferase</keyword>
<sequence>MEPADLGWRWLLVILRAAGWLLLFAIIIIPHLLCTLLGRRDLVPPPFLGGLARISGVRVRIVGKPAQRALLLANHQSWLDILTLAGASRTAFVAQSGLSTHPVLAWLCLQNATLFISRDQRATVAEQVAQVTDRLGKRRLTIFPESTTNDGTGLLPFRSSLLSAVERLPADIPVQPVALDYEDTPAMVWFGDEPGLDNFKRILARTKPILLTIRFLDPLTGDEMTNRKTMAAAAQAKIEAALRF</sequence>
<evidence type="ECO:0000256" key="7">
    <source>
        <dbReference type="ARBA" id="ARBA00023315"/>
    </source>
</evidence>
<evidence type="ECO:0000256" key="4">
    <source>
        <dbReference type="ARBA" id="ARBA00022989"/>
    </source>
</evidence>
<dbReference type="SMART" id="SM00563">
    <property type="entry name" value="PlsC"/>
    <property type="match status" value="1"/>
</dbReference>
<dbReference type="PANTHER" id="PTHR23063">
    <property type="entry name" value="PHOSPHOLIPID ACYLTRANSFERASE"/>
    <property type="match status" value="1"/>
</dbReference>
<protein>
    <submittedName>
        <fullName evidence="10">1-acyl-sn-glycerol-3-phosphate acyltransferase</fullName>
    </submittedName>
</protein>
<dbReference type="Proteomes" id="UP000435243">
    <property type="component" value="Unassembled WGS sequence"/>
</dbReference>
<evidence type="ECO:0000256" key="8">
    <source>
        <dbReference type="SAM" id="Phobius"/>
    </source>
</evidence>
<evidence type="ECO:0000259" key="9">
    <source>
        <dbReference type="SMART" id="SM00563"/>
    </source>
</evidence>
<proteinExistence type="predicted"/>
<keyword evidence="6 8" id="KW-0472">Membrane</keyword>
<name>A0A844ZJC4_9SPHN</name>